<dbReference type="Proteomes" id="UP000507222">
    <property type="component" value="Unassembled WGS sequence"/>
</dbReference>
<proteinExistence type="predicted"/>
<reference evidence="1 2" key="1">
    <citation type="submission" date="2020-05" db="EMBL/GenBank/DDBJ databases">
        <authorList>
            <person name="Campoy J."/>
            <person name="Schneeberger K."/>
            <person name="Spophaly S."/>
        </authorList>
    </citation>
    <scope>NUCLEOTIDE SEQUENCE [LARGE SCALE GENOMIC DNA]</scope>
    <source>
        <strain evidence="1">PruArmRojPasFocal</strain>
    </source>
</reference>
<sequence>MAAMFNNSEFRGRNRNILKLIWQCAPSQAQEFKIGPIDWLSALTFLLLHSL</sequence>
<dbReference type="EMBL" id="CAEKDK010000001">
    <property type="protein sequence ID" value="CAB4266193.1"/>
    <property type="molecule type" value="Genomic_DNA"/>
</dbReference>
<dbReference type="AlphaFoldDB" id="A0A6J5TQS7"/>
<accession>A0A6J5TQS7</accession>
<evidence type="ECO:0000313" key="2">
    <source>
        <dbReference type="Proteomes" id="UP000507222"/>
    </source>
</evidence>
<organism evidence="1 2">
    <name type="scientific">Prunus armeniaca</name>
    <name type="common">Apricot</name>
    <name type="synonym">Armeniaca vulgaris</name>
    <dbReference type="NCBI Taxonomy" id="36596"/>
    <lineage>
        <taxon>Eukaryota</taxon>
        <taxon>Viridiplantae</taxon>
        <taxon>Streptophyta</taxon>
        <taxon>Embryophyta</taxon>
        <taxon>Tracheophyta</taxon>
        <taxon>Spermatophyta</taxon>
        <taxon>Magnoliopsida</taxon>
        <taxon>eudicotyledons</taxon>
        <taxon>Gunneridae</taxon>
        <taxon>Pentapetalae</taxon>
        <taxon>rosids</taxon>
        <taxon>fabids</taxon>
        <taxon>Rosales</taxon>
        <taxon>Rosaceae</taxon>
        <taxon>Amygdaloideae</taxon>
        <taxon>Amygdaleae</taxon>
        <taxon>Prunus</taxon>
    </lineage>
</organism>
<protein>
    <submittedName>
        <fullName evidence="1">Uncharacterized protein</fullName>
    </submittedName>
</protein>
<evidence type="ECO:0000313" key="1">
    <source>
        <dbReference type="EMBL" id="CAB4266193.1"/>
    </source>
</evidence>
<name>A0A6J5TQS7_PRUAR</name>
<gene>
    <name evidence="1" type="ORF">CURHAP_LOCUS8442</name>
</gene>